<feature type="domain" description="FAD/NAD(P)-binding" evidence="10">
    <location>
        <begin position="152"/>
        <end position="477"/>
    </location>
</feature>
<dbReference type="InterPro" id="IPR036188">
    <property type="entry name" value="FAD/NAD-bd_sf"/>
</dbReference>
<evidence type="ECO:0000259" key="10">
    <source>
        <dbReference type="Pfam" id="PF07992"/>
    </source>
</evidence>
<organism evidence="11 12">
    <name type="scientific">Seminavis robusta</name>
    <dbReference type="NCBI Taxonomy" id="568900"/>
    <lineage>
        <taxon>Eukaryota</taxon>
        <taxon>Sar</taxon>
        <taxon>Stramenopiles</taxon>
        <taxon>Ochrophyta</taxon>
        <taxon>Bacillariophyta</taxon>
        <taxon>Bacillariophyceae</taxon>
        <taxon>Bacillariophycidae</taxon>
        <taxon>Naviculales</taxon>
        <taxon>Naviculaceae</taxon>
        <taxon>Seminavis</taxon>
    </lineage>
</organism>
<protein>
    <submittedName>
        <fullName evidence="11">34.2 kDa protein in rubredoxin operon</fullName>
    </submittedName>
</protein>
<evidence type="ECO:0000256" key="3">
    <source>
        <dbReference type="ARBA" id="ARBA00022827"/>
    </source>
</evidence>
<feature type="compositionally biased region" description="Low complexity" evidence="7">
    <location>
        <begin position="29"/>
        <end position="39"/>
    </location>
</feature>
<dbReference type="Gene3D" id="3.40.30.10">
    <property type="entry name" value="Glutaredoxin"/>
    <property type="match status" value="2"/>
</dbReference>
<dbReference type="GO" id="GO:0097237">
    <property type="term" value="P:cellular response to toxic substance"/>
    <property type="evidence" value="ECO:0007669"/>
    <property type="project" value="UniProtKB-ARBA"/>
</dbReference>
<dbReference type="Gene3D" id="3.50.50.60">
    <property type="entry name" value="FAD/NAD(P)-binding domain"/>
    <property type="match status" value="2"/>
</dbReference>
<dbReference type="InterPro" id="IPR023753">
    <property type="entry name" value="FAD/NAD-binding_dom"/>
</dbReference>
<dbReference type="PRINTS" id="PR00469">
    <property type="entry name" value="PNDRDTASEII"/>
</dbReference>
<evidence type="ECO:0000313" key="12">
    <source>
        <dbReference type="Proteomes" id="UP001153069"/>
    </source>
</evidence>
<accession>A0A9N8HJY7</accession>
<dbReference type="InterPro" id="IPR002109">
    <property type="entry name" value="Glutaredoxin"/>
</dbReference>
<keyword evidence="6" id="KW-0676">Redox-active center</keyword>
<dbReference type="InterPro" id="IPR050097">
    <property type="entry name" value="Ferredoxin-NADP_redctase_2"/>
</dbReference>
<keyword evidence="12" id="KW-1185">Reference proteome</keyword>
<dbReference type="PROSITE" id="PS00195">
    <property type="entry name" value="GLUTAREDOXIN_1"/>
    <property type="match status" value="2"/>
</dbReference>
<keyword evidence="8" id="KW-0812">Transmembrane</keyword>
<evidence type="ECO:0000256" key="5">
    <source>
        <dbReference type="ARBA" id="ARBA00023157"/>
    </source>
</evidence>
<evidence type="ECO:0000313" key="11">
    <source>
        <dbReference type="EMBL" id="CAB9515487.1"/>
    </source>
</evidence>
<dbReference type="SUPFAM" id="SSF51905">
    <property type="entry name" value="FAD/NAD(P)-binding domain"/>
    <property type="match status" value="1"/>
</dbReference>
<dbReference type="InterPro" id="IPR008255">
    <property type="entry name" value="Pyr_nucl-diS_OxRdtase_2_AS"/>
</dbReference>
<gene>
    <name evidence="11" type="ORF">SEMRO_719_G192300.1</name>
</gene>
<sequence>MLRSNRKNSPNHSNGSLPSYYINGHHDATSTTTNNGAATLRRRPKTASSSPSKLGRHLSSASLVPQRISNLLRWCCSSVCFWLLITTCTVCTYVIAQHGDHPQAPPAISHLHEAIHRTILEKVPPKFRFSNPHPHKAATPMLPPQPPRQGFYDVAVLGTGPAGLTAALFAARAGLSVLVLGSDGGSLLSETDRLENFPSFVLANNNNKGTQWLEQTKQQAAQWGANFAQAGLLVDKLEIQQQQQQESSLLTTFTMNLGSPQPLQVHSRTVIVATGATARRLGLPLEEELWGKSVHSCAICDGSSYVDRTVIVVGGGDAAVDGALLLSRYAKQVILVHRRTQLRASNQRNVELLRTTPNIRVEVPYVVQKLETFQAVMGGHQQKQKQEMLAAVDLRDVESGETQRIACDGVFELIGSTPNTQWLTNNAGPQMTSEGFLVLSQSSEAETRTATTTPGIFAAGEVTDQIYRQAITAAAEGAQAAMDAERWLRDRPLPAGLHASSSSASSPPLPLQNVLVPDDNIVAAIAKDDDLSSMMMMDKQKEQAAVAPCDDLTQQDCITKLVNLYPVVVFSKPWCPYCRKALEALAAEGLPEGSHNLHVVDLSTYGDKTRQIQSTLQAMTGRRTVPNVFVGGTSIGGGDETSKFHREGTLQSKLINARAIVPAGEGDAEQDNDGAPCDDLTQEACITSLVNQYPVVMFSKQGCPHCRRALEALALEGLPENSPKLHIVNLSFMANKQQIQDQLERMTGRRTVPNVFLGGSTIGGGSETVALQRTGDLHAMLEKVNAV</sequence>
<evidence type="ECO:0000256" key="2">
    <source>
        <dbReference type="ARBA" id="ARBA00022630"/>
    </source>
</evidence>
<dbReference type="Proteomes" id="UP001153069">
    <property type="component" value="Unassembled WGS sequence"/>
</dbReference>
<dbReference type="SUPFAM" id="SSF52833">
    <property type="entry name" value="Thioredoxin-like"/>
    <property type="match status" value="2"/>
</dbReference>
<evidence type="ECO:0000256" key="7">
    <source>
        <dbReference type="SAM" id="MobiDB-lite"/>
    </source>
</evidence>
<name>A0A9N8HJY7_9STRA</name>
<dbReference type="AlphaFoldDB" id="A0A9N8HJY7"/>
<keyword evidence="4" id="KW-0560">Oxidoreductase</keyword>
<keyword evidence="3" id="KW-0274">FAD</keyword>
<evidence type="ECO:0000256" key="6">
    <source>
        <dbReference type="ARBA" id="ARBA00023284"/>
    </source>
</evidence>
<dbReference type="Pfam" id="PF07992">
    <property type="entry name" value="Pyr_redox_2"/>
    <property type="match status" value="1"/>
</dbReference>
<reference evidence="11" key="1">
    <citation type="submission" date="2020-06" db="EMBL/GenBank/DDBJ databases">
        <authorList>
            <consortium name="Plant Systems Biology data submission"/>
        </authorList>
    </citation>
    <scope>NUCLEOTIDE SEQUENCE</scope>
    <source>
        <strain evidence="11">D6</strain>
    </source>
</reference>
<feature type="compositionally biased region" description="Polar residues" evidence="7">
    <location>
        <begin position="7"/>
        <end position="17"/>
    </location>
</feature>
<keyword evidence="8" id="KW-0472">Membrane</keyword>
<dbReference type="PRINTS" id="PR00368">
    <property type="entry name" value="FADPNR"/>
</dbReference>
<evidence type="ECO:0000259" key="9">
    <source>
        <dbReference type="Pfam" id="PF00462"/>
    </source>
</evidence>
<keyword evidence="2" id="KW-0285">Flavoprotein</keyword>
<feature type="domain" description="Glutaredoxin" evidence="9">
    <location>
        <begin position="695"/>
        <end position="760"/>
    </location>
</feature>
<evidence type="ECO:0000256" key="1">
    <source>
        <dbReference type="ARBA" id="ARBA00009333"/>
    </source>
</evidence>
<comment type="similarity">
    <text evidence="1">Belongs to the class-II pyridine nucleotide-disulfide oxidoreductase family.</text>
</comment>
<dbReference type="Pfam" id="PF00462">
    <property type="entry name" value="Glutaredoxin"/>
    <property type="match status" value="2"/>
</dbReference>
<feature type="transmembrane region" description="Helical" evidence="8">
    <location>
        <begin position="71"/>
        <end position="96"/>
    </location>
</feature>
<dbReference type="EMBL" id="CAICTM010000718">
    <property type="protein sequence ID" value="CAB9515487.1"/>
    <property type="molecule type" value="Genomic_DNA"/>
</dbReference>
<dbReference type="PANTHER" id="PTHR48105">
    <property type="entry name" value="THIOREDOXIN REDUCTASE 1-RELATED-RELATED"/>
    <property type="match status" value="1"/>
</dbReference>
<keyword evidence="8" id="KW-1133">Transmembrane helix</keyword>
<dbReference type="PROSITE" id="PS00573">
    <property type="entry name" value="PYRIDINE_REDOX_2"/>
    <property type="match status" value="1"/>
</dbReference>
<evidence type="ECO:0000256" key="8">
    <source>
        <dbReference type="SAM" id="Phobius"/>
    </source>
</evidence>
<dbReference type="PROSITE" id="PS51354">
    <property type="entry name" value="GLUTAREDOXIN_2"/>
    <property type="match status" value="2"/>
</dbReference>
<keyword evidence="5" id="KW-1015">Disulfide bond</keyword>
<dbReference type="GO" id="GO:0016668">
    <property type="term" value="F:oxidoreductase activity, acting on a sulfur group of donors, NAD(P) as acceptor"/>
    <property type="evidence" value="ECO:0007669"/>
    <property type="project" value="UniProtKB-ARBA"/>
</dbReference>
<proteinExistence type="inferred from homology"/>
<dbReference type="InterPro" id="IPR011767">
    <property type="entry name" value="GLR_AS"/>
</dbReference>
<evidence type="ECO:0000256" key="4">
    <source>
        <dbReference type="ARBA" id="ARBA00023002"/>
    </source>
</evidence>
<dbReference type="CDD" id="cd03419">
    <property type="entry name" value="GRX_GRXh_1_2_like"/>
    <property type="match status" value="2"/>
</dbReference>
<dbReference type="OrthoDB" id="47838at2759"/>
<feature type="domain" description="Glutaredoxin" evidence="9">
    <location>
        <begin position="567"/>
        <end position="635"/>
    </location>
</feature>
<comment type="caution">
    <text evidence="11">The sequence shown here is derived from an EMBL/GenBank/DDBJ whole genome shotgun (WGS) entry which is preliminary data.</text>
</comment>
<feature type="region of interest" description="Disordered" evidence="7">
    <location>
        <begin position="1"/>
        <end position="59"/>
    </location>
</feature>
<dbReference type="InterPro" id="IPR036249">
    <property type="entry name" value="Thioredoxin-like_sf"/>
</dbReference>